<gene>
    <name evidence="4" type="ORF">HMPREF9455_02818</name>
</gene>
<dbReference type="OrthoDB" id="1163183at2"/>
<dbReference type="HOGENOM" id="CLU_111119_1_0_10"/>
<evidence type="ECO:0000256" key="1">
    <source>
        <dbReference type="ARBA" id="ARBA00022729"/>
    </source>
</evidence>
<feature type="signal peptide" evidence="2">
    <location>
        <begin position="1"/>
        <end position="25"/>
    </location>
</feature>
<keyword evidence="5" id="KW-1185">Reference proteome</keyword>
<dbReference type="SUPFAM" id="SSF56925">
    <property type="entry name" value="OMPA-like"/>
    <property type="match status" value="1"/>
</dbReference>
<dbReference type="Proteomes" id="UP000004913">
    <property type="component" value="Unassembled WGS sequence"/>
</dbReference>
<feature type="domain" description="Outer membrane protein beta-barrel" evidence="3">
    <location>
        <begin position="15"/>
        <end position="185"/>
    </location>
</feature>
<dbReference type="Gene3D" id="2.40.160.20">
    <property type="match status" value="1"/>
</dbReference>
<dbReference type="Pfam" id="PF13505">
    <property type="entry name" value="OMP_b-brl"/>
    <property type="match status" value="1"/>
</dbReference>
<feature type="chain" id="PRO_5003328599" description="Outer membrane protein beta-barrel domain-containing protein" evidence="2">
    <location>
        <begin position="26"/>
        <end position="185"/>
    </location>
</feature>
<dbReference type="EMBL" id="ADLV01000033">
    <property type="protein sequence ID" value="EGK00853.1"/>
    <property type="molecule type" value="Genomic_DNA"/>
</dbReference>
<dbReference type="eggNOG" id="COG3637">
    <property type="taxonomic scope" value="Bacteria"/>
</dbReference>
<keyword evidence="1 2" id="KW-0732">Signal</keyword>
<comment type="caution">
    <text evidence="4">The sequence shown here is derived from an EMBL/GenBank/DDBJ whole genome shotgun (WGS) entry which is preliminary data.</text>
</comment>
<name>F5J0F1_9BACT</name>
<sequence>MKNVLFKRMVMLIIMTVAVSAVTIAQEKGDKAIGANLVIGSGDSFTNYGLGAKFLYNVTDPVRLAAEFDYFLKKDGITMWDASVYGHYLIPLTEKFTLYPSAGLGLINTKASNGQAINESLGELGNILGIAVSEDGSTSSSDFVFSLGGGAEYELTDNLALNGEFRYKIKDGSRINIALGIAYKF</sequence>
<dbReference type="STRING" id="742766.HMPREF9455_02818"/>
<accession>F5J0F1</accession>
<dbReference type="RefSeq" id="WP_006800348.1">
    <property type="nucleotide sequence ID" value="NZ_GL891986.1"/>
</dbReference>
<evidence type="ECO:0000256" key="2">
    <source>
        <dbReference type="SAM" id="SignalP"/>
    </source>
</evidence>
<evidence type="ECO:0000259" key="3">
    <source>
        <dbReference type="Pfam" id="PF13505"/>
    </source>
</evidence>
<evidence type="ECO:0000313" key="4">
    <source>
        <dbReference type="EMBL" id="EGK00853.1"/>
    </source>
</evidence>
<proteinExistence type="predicted"/>
<dbReference type="InterPro" id="IPR011250">
    <property type="entry name" value="OMP/PagP_B-barrel"/>
</dbReference>
<evidence type="ECO:0000313" key="5">
    <source>
        <dbReference type="Proteomes" id="UP000004913"/>
    </source>
</evidence>
<dbReference type="AlphaFoldDB" id="F5J0F1"/>
<protein>
    <recommendedName>
        <fullName evidence="3">Outer membrane protein beta-barrel domain-containing protein</fullName>
    </recommendedName>
</protein>
<reference evidence="4 5" key="1">
    <citation type="submission" date="2011-04" db="EMBL/GenBank/DDBJ databases">
        <title>The Genome Sequence of Dysgonomonas gadei ATCC BAA-286.</title>
        <authorList>
            <consortium name="The Broad Institute Genome Sequencing Platform"/>
            <person name="Earl A."/>
            <person name="Ward D."/>
            <person name="Feldgarden M."/>
            <person name="Gevers D."/>
            <person name="Pudlo N."/>
            <person name="Martens E."/>
            <person name="Allen-Vercoe E."/>
            <person name="Young S.K."/>
            <person name="Zeng Q."/>
            <person name="Gargeya S."/>
            <person name="Fitzgerald M."/>
            <person name="Haas B."/>
            <person name="Abouelleil A."/>
            <person name="Alvarado L."/>
            <person name="Arachchi H.M."/>
            <person name="Berlin A."/>
            <person name="Brown A."/>
            <person name="Chapman S.B."/>
            <person name="Chen Z."/>
            <person name="Dunbar C."/>
            <person name="Freedman E."/>
            <person name="Gearin G."/>
            <person name="Gellesch M."/>
            <person name="Goldberg J."/>
            <person name="Griggs A."/>
            <person name="Gujja S."/>
            <person name="Heiman D."/>
            <person name="Howarth C."/>
            <person name="Larson L."/>
            <person name="Lui A."/>
            <person name="MacDonald P.J.P."/>
            <person name="Mehta T."/>
            <person name="Montmayeur A."/>
            <person name="Murphy C."/>
            <person name="Neiman D."/>
            <person name="Pearson M."/>
            <person name="Priest M."/>
            <person name="Roberts A."/>
            <person name="Saif S."/>
            <person name="Shea T."/>
            <person name="Shenoy N."/>
            <person name="Sisk P."/>
            <person name="Stolte C."/>
            <person name="Sykes S."/>
            <person name="Yandava C."/>
            <person name="Wortman J."/>
            <person name="Nusbaum C."/>
            <person name="Birren B."/>
        </authorList>
    </citation>
    <scope>NUCLEOTIDE SEQUENCE [LARGE SCALE GENOMIC DNA]</scope>
    <source>
        <strain evidence="4 5">ATCC BAA-286</strain>
    </source>
</reference>
<organism evidence="4 5">
    <name type="scientific">Dysgonomonas gadei ATCC BAA-286</name>
    <dbReference type="NCBI Taxonomy" id="742766"/>
    <lineage>
        <taxon>Bacteria</taxon>
        <taxon>Pseudomonadati</taxon>
        <taxon>Bacteroidota</taxon>
        <taxon>Bacteroidia</taxon>
        <taxon>Bacteroidales</taxon>
        <taxon>Dysgonomonadaceae</taxon>
        <taxon>Dysgonomonas</taxon>
    </lineage>
</organism>
<dbReference type="InterPro" id="IPR027385">
    <property type="entry name" value="Beta-barrel_OMP"/>
</dbReference>